<name>A0A382V3N6_9ZZZZ</name>
<dbReference type="PROSITE" id="PS01305">
    <property type="entry name" value="MOAA_NIFB_PQQE"/>
    <property type="match status" value="1"/>
</dbReference>
<dbReference type="Pfam" id="PF04055">
    <property type="entry name" value="Radical_SAM"/>
    <property type="match status" value="1"/>
</dbReference>
<feature type="non-terminal residue" evidence="9">
    <location>
        <position position="265"/>
    </location>
</feature>
<dbReference type="InterPro" id="IPR013785">
    <property type="entry name" value="Aldolase_TIM"/>
</dbReference>
<evidence type="ECO:0000259" key="8">
    <source>
        <dbReference type="PROSITE" id="PS51918"/>
    </source>
</evidence>
<evidence type="ECO:0000256" key="4">
    <source>
        <dbReference type="ARBA" id="ARBA00022723"/>
    </source>
</evidence>
<dbReference type="SFLD" id="SFLDG01067">
    <property type="entry name" value="SPASM/twitch_domain_containing"/>
    <property type="match status" value="1"/>
</dbReference>
<dbReference type="SUPFAM" id="SSF102114">
    <property type="entry name" value="Radical SAM enzymes"/>
    <property type="match status" value="1"/>
</dbReference>
<protein>
    <recommendedName>
        <fullName evidence="8">Radical SAM core domain-containing protein</fullName>
    </recommendedName>
</protein>
<dbReference type="InterPro" id="IPR000385">
    <property type="entry name" value="MoaA_NifB_PqqE_Fe-S-bd_CS"/>
</dbReference>
<gene>
    <name evidence="9" type="ORF">METZ01_LOCUS393948</name>
</gene>
<dbReference type="InterPro" id="IPR058240">
    <property type="entry name" value="rSAM_sf"/>
</dbReference>
<evidence type="ECO:0000256" key="3">
    <source>
        <dbReference type="ARBA" id="ARBA00022691"/>
    </source>
</evidence>
<organism evidence="9">
    <name type="scientific">marine metagenome</name>
    <dbReference type="NCBI Taxonomy" id="408172"/>
    <lineage>
        <taxon>unclassified sequences</taxon>
        <taxon>metagenomes</taxon>
        <taxon>ecological metagenomes</taxon>
    </lineage>
</organism>
<evidence type="ECO:0000256" key="7">
    <source>
        <dbReference type="ARBA" id="ARBA00023014"/>
    </source>
</evidence>
<feature type="domain" description="Radical SAM core" evidence="8">
    <location>
        <begin position="17"/>
        <end position="227"/>
    </location>
</feature>
<dbReference type="PANTHER" id="PTHR11228">
    <property type="entry name" value="RADICAL SAM DOMAIN PROTEIN"/>
    <property type="match status" value="1"/>
</dbReference>
<dbReference type="InterPro" id="IPR007197">
    <property type="entry name" value="rSAM"/>
</dbReference>
<accession>A0A382V3N6</accession>
<dbReference type="Gene3D" id="3.20.20.70">
    <property type="entry name" value="Aldolase class I"/>
    <property type="match status" value="1"/>
</dbReference>
<comment type="cofactor">
    <cofactor evidence="1">
        <name>[4Fe-4S] cluster</name>
        <dbReference type="ChEBI" id="CHEBI:49883"/>
    </cofactor>
</comment>
<dbReference type="CDD" id="cd01335">
    <property type="entry name" value="Radical_SAM"/>
    <property type="match status" value="1"/>
</dbReference>
<dbReference type="PANTHER" id="PTHR11228:SF7">
    <property type="entry name" value="PQQA PEPTIDE CYCLASE"/>
    <property type="match status" value="1"/>
</dbReference>
<keyword evidence="5" id="KW-0560">Oxidoreductase</keyword>
<dbReference type="EMBL" id="UINC01148928">
    <property type="protein sequence ID" value="SVD41094.1"/>
    <property type="molecule type" value="Genomic_DNA"/>
</dbReference>
<evidence type="ECO:0000256" key="1">
    <source>
        <dbReference type="ARBA" id="ARBA00001966"/>
    </source>
</evidence>
<dbReference type="GO" id="GO:0051539">
    <property type="term" value="F:4 iron, 4 sulfur cluster binding"/>
    <property type="evidence" value="ECO:0007669"/>
    <property type="project" value="UniProtKB-KW"/>
</dbReference>
<dbReference type="PROSITE" id="PS51918">
    <property type="entry name" value="RADICAL_SAM"/>
    <property type="match status" value="1"/>
</dbReference>
<keyword evidence="2" id="KW-0004">4Fe-4S</keyword>
<reference evidence="9" key="1">
    <citation type="submission" date="2018-05" db="EMBL/GenBank/DDBJ databases">
        <authorList>
            <person name="Lanie J.A."/>
            <person name="Ng W.-L."/>
            <person name="Kazmierczak K.M."/>
            <person name="Andrzejewski T.M."/>
            <person name="Davidsen T.M."/>
            <person name="Wayne K.J."/>
            <person name="Tettelin H."/>
            <person name="Glass J.I."/>
            <person name="Rusch D."/>
            <person name="Podicherti R."/>
            <person name="Tsui H.-C.T."/>
            <person name="Winkler M.E."/>
        </authorList>
    </citation>
    <scope>NUCLEOTIDE SEQUENCE</scope>
</reference>
<evidence type="ECO:0000256" key="6">
    <source>
        <dbReference type="ARBA" id="ARBA00023004"/>
    </source>
</evidence>
<dbReference type="GO" id="GO:0046872">
    <property type="term" value="F:metal ion binding"/>
    <property type="evidence" value="ECO:0007669"/>
    <property type="project" value="UniProtKB-KW"/>
</dbReference>
<dbReference type="SFLD" id="SFLDS00029">
    <property type="entry name" value="Radical_SAM"/>
    <property type="match status" value="1"/>
</dbReference>
<keyword evidence="7" id="KW-0411">Iron-sulfur</keyword>
<dbReference type="GO" id="GO:0016491">
    <property type="term" value="F:oxidoreductase activity"/>
    <property type="evidence" value="ECO:0007669"/>
    <property type="project" value="UniProtKB-KW"/>
</dbReference>
<dbReference type="AlphaFoldDB" id="A0A382V3N6"/>
<keyword evidence="3" id="KW-0949">S-adenosyl-L-methionine</keyword>
<sequence length="265" mass="30893">MLKLALDTVKRLGYRLPLKPRQVQIEITNRCNMDCPMCPREVLNIELEHMEWDKFIAVVDKLKERENITLTGWGEPFLHPRIFDMIAFCKQRGHRVMITSNGLFSKEGILEKILDSEIDELTFSIDGIEDNVVTHGHTSNKVYDDIKRVAQLRNNKKPLIRLQATLHGECEQDLYDVIRYGASIGCDAVNVGRVDRKYAPNLKRPGPEEEERIFFEADRIANECGIRLDWLQYSVGTGIVRFFYRLLRRKLHQSGKYCLKTFDYT</sequence>
<proteinExistence type="predicted"/>
<dbReference type="InterPro" id="IPR050377">
    <property type="entry name" value="Radical_SAM_PqqE_MftC-like"/>
</dbReference>
<evidence type="ECO:0000313" key="9">
    <source>
        <dbReference type="EMBL" id="SVD41094.1"/>
    </source>
</evidence>
<evidence type="ECO:0000256" key="5">
    <source>
        <dbReference type="ARBA" id="ARBA00023002"/>
    </source>
</evidence>
<keyword evidence="4" id="KW-0479">Metal-binding</keyword>
<evidence type="ECO:0000256" key="2">
    <source>
        <dbReference type="ARBA" id="ARBA00022485"/>
    </source>
</evidence>
<keyword evidence="6" id="KW-0408">Iron</keyword>